<organism evidence="2">
    <name type="scientific">marine sediment metagenome</name>
    <dbReference type="NCBI Taxonomy" id="412755"/>
    <lineage>
        <taxon>unclassified sequences</taxon>
        <taxon>metagenomes</taxon>
        <taxon>ecological metagenomes</taxon>
    </lineage>
</organism>
<dbReference type="Pfam" id="PF05770">
    <property type="entry name" value="Ins134_P3_kin"/>
    <property type="match status" value="1"/>
</dbReference>
<proteinExistence type="predicted"/>
<dbReference type="InterPro" id="IPR040464">
    <property type="entry name" value="InsP(3)kin_ATP-grasp"/>
</dbReference>
<reference evidence="2" key="1">
    <citation type="journal article" date="2015" name="Nature">
        <title>Complex archaea that bridge the gap between prokaryotes and eukaryotes.</title>
        <authorList>
            <person name="Spang A."/>
            <person name="Saw J.H."/>
            <person name="Jorgensen S.L."/>
            <person name="Zaremba-Niedzwiedzka K."/>
            <person name="Martijn J."/>
            <person name="Lind A.E."/>
            <person name="van Eijk R."/>
            <person name="Schleper C."/>
            <person name="Guy L."/>
            <person name="Ettema T.J."/>
        </authorList>
    </citation>
    <scope>NUCLEOTIDE SEQUENCE</scope>
</reference>
<comment type="caution">
    <text evidence="2">The sequence shown here is derived from an EMBL/GenBank/DDBJ whole genome shotgun (WGS) entry which is preliminary data.</text>
</comment>
<sequence length="64" mass="7330">IIQLSKILSHGLNLKIFGFDLIQPINQNNDKLYLVDLNDFPSFKGIPNIVDDLKNFIKNYVLAL</sequence>
<evidence type="ECO:0000259" key="1">
    <source>
        <dbReference type="Pfam" id="PF05770"/>
    </source>
</evidence>
<name>A0A0F8YM70_9ZZZZ</name>
<protein>
    <recommendedName>
        <fullName evidence="1">Inositol 1,3,4-trisphosphate 5/6-kinase ATP-grasp domain-containing protein</fullName>
    </recommendedName>
</protein>
<evidence type="ECO:0000313" key="2">
    <source>
        <dbReference type="EMBL" id="KKK82457.1"/>
    </source>
</evidence>
<dbReference type="EMBL" id="LAZR01052665">
    <property type="protein sequence ID" value="KKK82457.1"/>
    <property type="molecule type" value="Genomic_DNA"/>
</dbReference>
<feature type="non-terminal residue" evidence="2">
    <location>
        <position position="1"/>
    </location>
</feature>
<accession>A0A0F8YM70</accession>
<feature type="domain" description="Inositol 1,3,4-trisphosphate 5/6-kinase ATP-grasp" evidence="1">
    <location>
        <begin position="2"/>
        <end position="58"/>
    </location>
</feature>
<dbReference type="Gene3D" id="3.30.470.20">
    <property type="entry name" value="ATP-grasp fold, B domain"/>
    <property type="match status" value="1"/>
</dbReference>
<dbReference type="AlphaFoldDB" id="A0A0F8YM70"/>
<gene>
    <name evidence="2" type="ORF">LCGC14_2803180</name>
</gene>